<dbReference type="FunFam" id="1.20.120.1230:FF:000001">
    <property type="entry name" value="Sucrose synthase"/>
    <property type="match status" value="1"/>
</dbReference>
<dbReference type="PANTHER" id="PTHR45839:SF13">
    <property type="entry name" value="SUCROSE SYNTHASE 3"/>
    <property type="match status" value="1"/>
</dbReference>
<reference evidence="11" key="1">
    <citation type="journal article" date="2012" name="Mol. Phylogenet. Evol.">
        <title>Molecular evolution and phylogenetic analysis of genes related to cotton fibers development from wild and domesticated cotton species in Gossypium.</title>
        <authorList>
            <person name="Zhu H."/>
            <person name="Lv J."/>
            <person name="Zhao L."/>
            <person name="Tong X."/>
            <person name="Zhou B."/>
            <person name="Zhang T."/>
            <person name="Guo W."/>
        </authorList>
    </citation>
    <scope>NUCLEOTIDE SEQUENCE</scope>
</reference>
<name>I1T4S4_GOSTU</name>
<evidence type="ECO:0000256" key="2">
    <source>
        <dbReference type="ARBA" id="ARBA00012540"/>
    </source>
</evidence>
<evidence type="ECO:0000256" key="6">
    <source>
        <dbReference type="RuleBase" id="RU280817"/>
    </source>
</evidence>
<accession>I1T4S4</accession>
<keyword evidence="4 6" id="KW-0808">Transferase</keyword>
<dbReference type="AlphaFoldDB" id="I1T4S4"/>
<dbReference type="FunFam" id="3.40.50.2000:FF:000006">
    <property type="entry name" value="Sucrose synthase"/>
    <property type="match status" value="1"/>
</dbReference>
<comment type="similarity">
    <text evidence="1 6">Belongs to the glycosyltransferase 1 family. Plant sucrose synthase subfamily.</text>
</comment>
<comment type="function">
    <text evidence="6">Sucrose-cleaving enzyme that provides UDP-glucose and fructose for various metabolic pathways.</text>
</comment>
<comment type="catalytic activity">
    <reaction evidence="5 6">
        <text>an NDP-alpha-D-glucose + D-fructose = a ribonucleoside 5'-diphosphate + sucrose + H(+)</text>
        <dbReference type="Rhea" id="RHEA:16241"/>
        <dbReference type="ChEBI" id="CHEBI:15378"/>
        <dbReference type="ChEBI" id="CHEBI:17992"/>
        <dbReference type="ChEBI" id="CHEBI:37721"/>
        <dbReference type="ChEBI" id="CHEBI:57930"/>
        <dbReference type="ChEBI" id="CHEBI:76533"/>
        <dbReference type="EC" id="2.4.1.13"/>
    </reaction>
</comment>
<dbReference type="GO" id="GO:0016157">
    <property type="term" value="F:sucrose synthase activity"/>
    <property type="evidence" value="ECO:0007669"/>
    <property type="project" value="UniProtKB-UniRule"/>
</dbReference>
<feature type="domain" description="Sucrose synthase N-terminal" evidence="9">
    <location>
        <begin position="8"/>
        <end position="122"/>
    </location>
</feature>
<dbReference type="GO" id="GO:0005985">
    <property type="term" value="P:sucrose metabolic process"/>
    <property type="evidence" value="ECO:0007669"/>
    <property type="project" value="InterPro"/>
</dbReference>
<evidence type="ECO:0000256" key="1">
    <source>
        <dbReference type="ARBA" id="ARBA00005894"/>
    </source>
</evidence>
<dbReference type="FunFam" id="3.40.50.2000:FF:000549">
    <property type="entry name" value="Sucrose synthase 3"/>
    <property type="match status" value="1"/>
</dbReference>
<evidence type="ECO:0000256" key="5">
    <source>
        <dbReference type="ARBA" id="ARBA00049030"/>
    </source>
</evidence>
<keyword evidence="3 6" id="KW-0328">Glycosyltransferase</keyword>
<feature type="domain" description="Glycosyl transferase family 1" evidence="7">
    <location>
        <begin position="562"/>
        <end position="731"/>
    </location>
</feature>
<dbReference type="Gene3D" id="3.40.50.2000">
    <property type="entry name" value="Glycogen Phosphorylase B"/>
    <property type="match status" value="2"/>
</dbReference>
<evidence type="ECO:0000256" key="3">
    <source>
        <dbReference type="ARBA" id="ARBA00022676"/>
    </source>
</evidence>
<feature type="domain" description="Sucrose synthase EPBD" evidence="10">
    <location>
        <begin position="157"/>
        <end position="244"/>
    </location>
</feature>
<dbReference type="InterPro" id="IPR056735">
    <property type="entry name" value="SUS_N"/>
</dbReference>
<evidence type="ECO:0000313" key="11">
    <source>
        <dbReference type="EMBL" id="AEN71086.1"/>
    </source>
</evidence>
<proteinExistence type="inferred from homology"/>
<dbReference type="NCBIfam" id="TIGR02470">
    <property type="entry name" value="sucr_synth"/>
    <property type="match status" value="1"/>
</dbReference>
<evidence type="ECO:0000259" key="10">
    <source>
        <dbReference type="Pfam" id="PF24862"/>
    </source>
</evidence>
<dbReference type="Pfam" id="PF00534">
    <property type="entry name" value="Glycos_transf_1"/>
    <property type="match status" value="1"/>
</dbReference>
<dbReference type="InterPro" id="IPR000368">
    <property type="entry name" value="Sucrose_synth_GT-B1"/>
</dbReference>
<dbReference type="InterPro" id="IPR056736">
    <property type="entry name" value="SUS_EPBD"/>
</dbReference>
<sequence length="809" mass="92206">MANPKLGRSPSMRDRVEDTLSAHRNELVALLSRYVAQGKGILQPHTLIDELENVVGDDKAREKLSDGPFSEVLKSAQEAIILPPYVAIAIRPRPGVWEYVRVNVHELSVEQLDVSEYLRFKEALADVREDNHFVLELDFEPFNASFPRPNRSSSIGNGVQFLNRHLSSNMFRNKDSLEPLLNFLRAHKYKGHALMLNDRIQSIPRLQAALAKAEDHLAKLSSDAPYSEFEYELQGMGFERGWGDTAAHVLETMHLLLDILQAPDPSILETFLGRVPMVFNVVILSPHGYFGQANVLGLPDTGGQVVYILDQVRALENEMLLRIKRQGLDITPRILIVTRLIPDAKGTSCNQRLERVSGTEHTHILRVPFRSEHGVLRKWISRFDVWPYLETYAEDVASEIAAELQGIPDFIIGNYSDGNLVASLLAYKMGVTQCTIAHALEKTKYPDSDIYWKKFDEKYHFSCQFTADLIAMNNADFIITSTYQEIAGTKNTVGQYESHTAFTLPGLYRVVHGIDVFDPKFNIVSPGADMCIYFPYSEKEKRLTALHGSIEELLFDPKQNDEHVGSLSDRSKPLIFSMARLDRVKNMTGLVELYAKNNKLRELANLVVVAGYIDVKKSKDREEIAEIEKMHDLMKEYKLDGQFRWIAAQTNRARNGELYRYIADSKGIFVQPAFYEAFGLTVVEAMTCGLPTFATLHGGPAEIIEHGISGFHIDPYHPDQTAELLATFFERCKEDPSHWTKISDGGLKRIYERYTWKIYSERLMTLAGVYGFWKYVSKLERRETRRYLEMFYILKFRELVKSVPLASDD</sequence>
<dbReference type="PANTHER" id="PTHR45839">
    <property type="match status" value="1"/>
</dbReference>
<evidence type="ECO:0000259" key="9">
    <source>
        <dbReference type="Pfam" id="PF24861"/>
    </source>
</evidence>
<dbReference type="InterPro" id="IPR001296">
    <property type="entry name" value="Glyco_trans_1"/>
</dbReference>
<evidence type="ECO:0000256" key="4">
    <source>
        <dbReference type="ARBA" id="ARBA00022679"/>
    </source>
</evidence>
<dbReference type="Pfam" id="PF24862">
    <property type="entry name" value="SUS_EPBD"/>
    <property type="match status" value="1"/>
</dbReference>
<dbReference type="Pfam" id="PF24861">
    <property type="entry name" value="SUS_N"/>
    <property type="match status" value="1"/>
</dbReference>
<feature type="domain" description="Sucrose synthase first GT-B" evidence="8">
    <location>
        <begin position="267"/>
        <end position="555"/>
    </location>
</feature>
<dbReference type="InterPro" id="IPR012820">
    <property type="entry name" value="Sucrose_synthase_pln/cyn"/>
</dbReference>
<evidence type="ECO:0000259" key="8">
    <source>
        <dbReference type="Pfam" id="PF00862"/>
    </source>
</evidence>
<evidence type="ECO:0000259" key="7">
    <source>
        <dbReference type="Pfam" id="PF00534"/>
    </source>
</evidence>
<dbReference type="Pfam" id="PF00862">
    <property type="entry name" value="GT-B_Sucrose_synth"/>
    <property type="match status" value="1"/>
</dbReference>
<organism evidence="11">
    <name type="scientific">Gossypium turneri</name>
    <name type="common">Cotton</name>
    <dbReference type="NCBI Taxonomy" id="34284"/>
    <lineage>
        <taxon>Eukaryota</taxon>
        <taxon>Viridiplantae</taxon>
        <taxon>Streptophyta</taxon>
        <taxon>Embryophyta</taxon>
        <taxon>Tracheophyta</taxon>
        <taxon>Spermatophyta</taxon>
        <taxon>Magnoliopsida</taxon>
        <taxon>eudicotyledons</taxon>
        <taxon>Gunneridae</taxon>
        <taxon>Pentapetalae</taxon>
        <taxon>rosids</taxon>
        <taxon>malvids</taxon>
        <taxon>Malvales</taxon>
        <taxon>Malvaceae</taxon>
        <taxon>Malvoideae</taxon>
        <taxon>Gossypium</taxon>
    </lineage>
</organism>
<dbReference type="FunFam" id="3.10.450.330:FF:000001">
    <property type="entry name" value="Sucrose synthase"/>
    <property type="match status" value="1"/>
</dbReference>
<dbReference type="Gene3D" id="3.10.450.330">
    <property type="match status" value="1"/>
</dbReference>
<dbReference type="EMBL" id="JF722433">
    <property type="protein sequence ID" value="AEN71086.1"/>
    <property type="molecule type" value="Genomic_DNA"/>
</dbReference>
<dbReference type="Gene3D" id="1.20.120.1230">
    <property type="match status" value="1"/>
</dbReference>
<protein>
    <recommendedName>
        <fullName evidence="2 6">Sucrose synthase</fullName>
        <ecNumber evidence="2 6">2.4.1.13</ecNumber>
    </recommendedName>
</protein>
<dbReference type="EC" id="2.4.1.13" evidence="2 6"/>
<dbReference type="SUPFAM" id="SSF53756">
    <property type="entry name" value="UDP-Glycosyltransferase/glycogen phosphorylase"/>
    <property type="match status" value="1"/>
</dbReference>